<reference evidence="2" key="2">
    <citation type="submission" date="2025-09" db="UniProtKB">
        <authorList>
            <consortium name="Ensembl"/>
        </authorList>
    </citation>
    <scope>IDENTIFICATION</scope>
</reference>
<keyword evidence="3" id="KW-1185">Reference proteome</keyword>
<evidence type="ECO:0000313" key="3">
    <source>
        <dbReference type="Proteomes" id="UP000694383"/>
    </source>
</evidence>
<dbReference type="Ensembl" id="ENSOSIT00000018467.1">
    <property type="protein sequence ID" value="ENSOSIP00000017482.1"/>
    <property type="gene ID" value="ENSOSIG00000009552.1"/>
</dbReference>
<dbReference type="GO" id="GO:0046983">
    <property type="term" value="F:protein dimerization activity"/>
    <property type="evidence" value="ECO:0007669"/>
    <property type="project" value="InterPro"/>
</dbReference>
<evidence type="ECO:0000259" key="1">
    <source>
        <dbReference type="Pfam" id="PF16178"/>
    </source>
</evidence>
<dbReference type="GeneTree" id="ENSGT00940000158600"/>
<dbReference type="AlphaFoldDB" id="A0A8C7XTZ8"/>
<dbReference type="Pfam" id="PF16178">
    <property type="entry name" value="Anoct_dimer"/>
    <property type="match status" value="1"/>
</dbReference>
<reference evidence="2" key="1">
    <citation type="submission" date="2025-08" db="UniProtKB">
        <authorList>
            <consortium name="Ensembl"/>
        </authorList>
    </citation>
    <scope>IDENTIFICATION</scope>
</reference>
<name>A0A8C7XTZ8_9TELE</name>
<accession>A0A8C7XTZ8</accession>
<dbReference type="Proteomes" id="UP000694383">
    <property type="component" value="Unplaced"/>
</dbReference>
<sequence length="147" mass="16734">IFCSAVKDVNVLLETERCVGISSGSRDEDFTLQNPGTNSTILEDNTKSNVCIAESKNKASGLFFSDGKSRIDYVLVYRKSSSQSEKREIFERNIRAEGLLMEKEVENLYCCFFSSNCKLRNVSFQNKGFKSYSNHLLQYYKAFLDVS</sequence>
<protein>
    <recommendedName>
        <fullName evidence="1">Anoctamin dimerisation domain-containing protein</fullName>
    </recommendedName>
</protein>
<feature type="domain" description="Anoctamin dimerisation" evidence="1">
    <location>
        <begin position="63"/>
        <end position="107"/>
    </location>
</feature>
<dbReference type="InterPro" id="IPR032394">
    <property type="entry name" value="Anoct_dimer"/>
</dbReference>
<organism evidence="2 3">
    <name type="scientific">Oryzias sinensis</name>
    <name type="common">Chinese medaka</name>
    <dbReference type="NCBI Taxonomy" id="183150"/>
    <lineage>
        <taxon>Eukaryota</taxon>
        <taxon>Metazoa</taxon>
        <taxon>Chordata</taxon>
        <taxon>Craniata</taxon>
        <taxon>Vertebrata</taxon>
        <taxon>Euteleostomi</taxon>
        <taxon>Actinopterygii</taxon>
        <taxon>Neopterygii</taxon>
        <taxon>Teleostei</taxon>
        <taxon>Neoteleostei</taxon>
        <taxon>Acanthomorphata</taxon>
        <taxon>Ovalentaria</taxon>
        <taxon>Atherinomorphae</taxon>
        <taxon>Beloniformes</taxon>
        <taxon>Adrianichthyidae</taxon>
        <taxon>Oryziinae</taxon>
        <taxon>Oryzias</taxon>
    </lineage>
</organism>
<proteinExistence type="predicted"/>
<evidence type="ECO:0000313" key="2">
    <source>
        <dbReference type="Ensembl" id="ENSOSIP00000017482.1"/>
    </source>
</evidence>